<evidence type="ECO:0000313" key="1">
    <source>
        <dbReference type="EMBL" id="TYK59107.1"/>
    </source>
</evidence>
<accession>A0A5D3GDQ9</accession>
<name>A0A5D3GDQ9_9PSED</name>
<sequence length="71" mass="7497">MARELAPAGLRSSPILRAASRPNGSKLPRHGISHCLLVLCQLNSACRFFIASSAKPCRNASNAGRSTLPPV</sequence>
<comment type="caution">
    <text evidence="1">The sequence shown here is derived from an EMBL/GenBank/DDBJ whole genome shotgun (WGS) entry which is preliminary data.</text>
</comment>
<evidence type="ECO:0000313" key="2">
    <source>
        <dbReference type="Proteomes" id="UP000324029"/>
    </source>
</evidence>
<dbReference type="EMBL" id="VSRO01000002">
    <property type="protein sequence ID" value="TYK59107.1"/>
    <property type="molecule type" value="Genomic_DNA"/>
</dbReference>
<proteinExistence type="predicted"/>
<reference evidence="1 2" key="1">
    <citation type="submission" date="2019-08" db="EMBL/GenBank/DDBJ databases">
        <title>Subclass B2 metallo-beta lactamase from Pseudomonas synxantha.</title>
        <authorList>
            <person name="Poirel L."/>
            <person name="Palmieri M."/>
            <person name="Masseron A."/>
            <person name="Perreten V."/>
            <person name="Nordman P."/>
        </authorList>
    </citation>
    <scope>NUCLEOTIDE SEQUENCE [LARGE SCALE GENOMIC DNA]</scope>
    <source>
        <strain evidence="1 2">MCP106</strain>
    </source>
</reference>
<reference evidence="1 2" key="2">
    <citation type="submission" date="2019-08" db="EMBL/GenBank/DDBJ databases">
        <authorList>
            <person name="Brilhante M."/>
            <person name="Perreten V."/>
        </authorList>
    </citation>
    <scope>NUCLEOTIDE SEQUENCE [LARGE SCALE GENOMIC DNA]</scope>
    <source>
        <strain evidence="1 2">MCP106</strain>
    </source>
</reference>
<gene>
    <name evidence="1" type="ORF">FXO26_05645</name>
</gene>
<protein>
    <submittedName>
        <fullName evidence="1">Uncharacterized protein</fullName>
    </submittedName>
</protein>
<dbReference type="Proteomes" id="UP000324029">
    <property type="component" value="Unassembled WGS sequence"/>
</dbReference>
<organism evidence="1 2">
    <name type="scientific">Pseudomonas synxantha</name>
    <dbReference type="NCBI Taxonomy" id="47883"/>
    <lineage>
        <taxon>Bacteria</taxon>
        <taxon>Pseudomonadati</taxon>
        <taxon>Pseudomonadota</taxon>
        <taxon>Gammaproteobacteria</taxon>
        <taxon>Pseudomonadales</taxon>
        <taxon>Pseudomonadaceae</taxon>
        <taxon>Pseudomonas</taxon>
    </lineage>
</organism>
<dbReference type="AlphaFoldDB" id="A0A5D3GDQ9"/>